<dbReference type="Proteomes" id="UP000796880">
    <property type="component" value="Unassembled WGS sequence"/>
</dbReference>
<organism evidence="2 3">
    <name type="scientific">Rhamnella rubrinervis</name>
    <dbReference type="NCBI Taxonomy" id="2594499"/>
    <lineage>
        <taxon>Eukaryota</taxon>
        <taxon>Viridiplantae</taxon>
        <taxon>Streptophyta</taxon>
        <taxon>Embryophyta</taxon>
        <taxon>Tracheophyta</taxon>
        <taxon>Spermatophyta</taxon>
        <taxon>Magnoliopsida</taxon>
        <taxon>eudicotyledons</taxon>
        <taxon>Gunneridae</taxon>
        <taxon>Pentapetalae</taxon>
        <taxon>rosids</taxon>
        <taxon>fabids</taxon>
        <taxon>Rosales</taxon>
        <taxon>Rhamnaceae</taxon>
        <taxon>rhamnoid group</taxon>
        <taxon>Rhamneae</taxon>
        <taxon>Rhamnella</taxon>
    </lineage>
</organism>
<proteinExistence type="predicted"/>
<comment type="caution">
    <text evidence="2">The sequence shown here is derived from an EMBL/GenBank/DDBJ whole genome shotgun (WGS) entry which is preliminary data.</text>
</comment>
<dbReference type="SUPFAM" id="SSF54236">
    <property type="entry name" value="Ubiquitin-like"/>
    <property type="match status" value="1"/>
</dbReference>
<protein>
    <recommendedName>
        <fullName evidence="1">SNRNP25 ubiquitin-like domain-containing protein</fullName>
    </recommendedName>
</protein>
<dbReference type="Gene3D" id="3.10.20.90">
    <property type="entry name" value="Phosphatidylinositol 3-kinase Catalytic Subunit, Chain A, domain 1"/>
    <property type="match status" value="1"/>
</dbReference>
<dbReference type="AlphaFoldDB" id="A0A8K0HJ32"/>
<dbReference type="PANTHER" id="PTHR14942">
    <property type="entry name" value="U11/U12 SMALL NUCLEAR RIBONUCLEOPROTEIN 25 KDA PROTEIN"/>
    <property type="match status" value="1"/>
</dbReference>
<name>A0A8K0HJ32_9ROSA</name>
<dbReference type="EMBL" id="VOIH02000002">
    <property type="protein sequence ID" value="KAF3453737.1"/>
    <property type="molecule type" value="Genomic_DNA"/>
</dbReference>
<dbReference type="InterPro" id="IPR040610">
    <property type="entry name" value="SNRNP25_ubiquitin"/>
</dbReference>
<evidence type="ECO:0000313" key="2">
    <source>
        <dbReference type="EMBL" id="KAF3453737.1"/>
    </source>
</evidence>
<dbReference type="GO" id="GO:0000398">
    <property type="term" value="P:mRNA splicing, via spliceosome"/>
    <property type="evidence" value="ECO:0007669"/>
    <property type="project" value="InterPro"/>
</dbReference>
<accession>A0A8K0HJ32</accession>
<dbReference type="PANTHER" id="PTHR14942:SF9">
    <property type="entry name" value="OS02G0188500 PROTEIN"/>
    <property type="match status" value="1"/>
</dbReference>
<keyword evidence="3" id="KW-1185">Reference proteome</keyword>
<dbReference type="InterPro" id="IPR029071">
    <property type="entry name" value="Ubiquitin-like_domsf"/>
</dbReference>
<evidence type="ECO:0000259" key="1">
    <source>
        <dbReference type="Pfam" id="PF18036"/>
    </source>
</evidence>
<feature type="domain" description="SNRNP25 ubiquitin-like" evidence="1">
    <location>
        <begin position="45"/>
        <end position="131"/>
    </location>
</feature>
<dbReference type="CDD" id="cd17058">
    <property type="entry name" value="Ubl_SNRNP25"/>
    <property type="match status" value="1"/>
</dbReference>
<dbReference type="InterPro" id="IPR039690">
    <property type="entry name" value="SNRNP25"/>
</dbReference>
<dbReference type="OrthoDB" id="72819at2759"/>
<reference evidence="2" key="1">
    <citation type="submission" date="2020-03" db="EMBL/GenBank/DDBJ databases">
        <title>A high-quality chromosome-level genome assembly of a woody plant with both climbing and erect habits, Rhamnella rubrinervis.</title>
        <authorList>
            <person name="Lu Z."/>
            <person name="Yang Y."/>
            <person name="Zhu X."/>
            <person name="Sun Y."/>
        </authorList>
    </citation>
    <scope>NUCLEOTIDE SEQUENCE</scope>
    <source>
        <strain evidence="2">BYM</strain>
        <tissue evidence="2">Leaf</tissue>
    </source>
</reference>
<sequence>MTSPSIGADLPEGCLCGALVSLSPRFKPDSSRRGFAYNFLPPEPLTLSIVKLDGSCFEVKVSRTATVGVLKEAVKDVFTQLNDDKDSNISWSHVWSHFCLSYKGQKLIDDKKYIRFIGIKDDDQLQFVQHLSNLEPD</sequence>
<dbReference type="Pfam" id="PF18036">
    <property type="entry name" value="Ubiquitin_4"/>
    <property type="match status" value="1"/>
</dbReference>
<gene>
    <name evidence="2" type="ORF">FNV43_RR04178</name>
</gene>
<evidence type="ECO:0000313" key="3">
    <source>
        <dbReference type="Proteomes" id="UP000796880"/>
    </source>
</evidence>